<evidence type="ECO:0000313" key="2">
    <source>
        <dbReference type="Proteomes" id="UP000471166"/>
    </source>
</evidence>
<accession>A0A6P1CRH8</accession>
<protein>
    <submittedName>
        <fullName evidence="1">Uncharacterized protein</fullName>
    </submittedName>
</protein>
<dbReference type="Proteomes" id="UP000471166">
    <property type="component" value="Unassembled WGS sequence"/>
</dbReference>
<sequence length="96" mass="11132">MSGGSYDYLYRAEPDDLMRRGSDLAAMRERLTELGLKDVAAEVRKVEAQIQAYRDAVTERMERIGDVLQAVEWFDSNDWSEDQVREAVDRYRARIG</sequence>
<comment type="caution">
    <text evidence="1">The sequence shown here is derived from an EMBL/GenBank/DDBJ whole genome shotgun (WGS) entry which is preliminary data.</text>
</comment>
<dbReference type="AlphaFoldDB" id="A0A6P1CRH8"/>
<reference evidence="1 2" key="1">
    <citation type="submission" date="2020-01" db="EMBL/GenBank/DDBJ databases">
        <title>Genetics and antimicrobial susceptibilities of Nocardia species isolated from the soil; a comparison with species isolated from humans.</title>
        <authorList>
            <person name="Carrasco G."/>
            <person name="Monzon S."/>
            <person name="Sansegundo M."/>
            <person name="Garcia E."/>
            <person name="Garrido N."/>
            <person name="Medina M.J."/>
            <person name="Villalon P."/>
            <person name="Ramirez-Arocha A.C."/>
            <person name="Jimenez P."/>
            <person name="Cuesta I."/>
            <person name="Valdezate S."/>
        </authorList>
    </citation>
    <scope>NUCLEOTIDE SEQUENCE [LARGE SCALE GENOMIC DNA]</scope>
    <source>
        <strain evidence="1 2">CNM20110626</strain>
    </source>
</reference>
<evidence type="ECO:0000313" key="1">
    <source>
        <dbReference type="EMBL" id="NEW33866.1"/>
    </source>
</evidence>
<dbReference type="EMBL" id="JAAGVB010000020">
    <property type="protein sequence ID" value="NEW33866.1"/>
    <property type="molecule type" value="Genomic_DNA"/>
</dbReference>
<proteinExistence type="predicted"/>
<name>A0A6P1CRH8_9NOCA</name>
<gene>
    <name evidence="1" type="ORF">GV791_15025</name>
</gene>
<organism evidence="1 2">
    <name type="scientific">Nocardia cyriacigeorgica</name>
    <dbReference type="NCBI Taxonomy" id="135487"/>
    <lineage>
        <taxon>Bacteria</taxon>
        <taxon>Bacillati</taxon>
        <taxon>Actinomycetota</taxon>
        <taxon>Actinomycetes</taxon>
        <taxon>Mycobacteriales</taxon>
        <taxon>Nocardiaceae</taxon>
        <taxon>Nocardia</taxon>
    </lineage>
</organism>
<dbReference type="RefSeq" id="WP_163845283.1">
    <property type="nucleotide sequence ID" value="NZ_JAAGVB010000020.1"/>
</dbReference>